<dbReference type="EMBL" id="AWGH01000003">
    <property type="protein sequence ID" value="ODO06067.1"/>
    <property type="molecule type" value="Genomic_DNA"/>
</dbReference>
<evidence type="ECO:0000313" key="2">
    <source>
        <dbReference type="EMBL" id="ODO06067.1"/>
    </source>
</evidence>
<protein>
    <submittedName>
        <fullName evidence="2">Uncharacterized protein</fullName>
    </submittedName>
</protein>
<evidence type="ECO:0000256" key="1">
    <source>
        <dbReference type="SAM" id="MobiDB-lite"/>
    </source>
</evidence>
<feature type="region of interest" description="Disordered" evidence="1">
    <location>
        <begin position="432"/>
        <end position="477"/>
    </location>
</feature>
<dbReference type="Proteomes" id="UP000094819">
    <property type="component" value="Unassembled WGS sequence"/>
</dbReference>
<feature type="compositionally biased region" description="Acidic residues" evidence="1">
    <location>
        <begin position="78"/>
        <end position="92"/>
    </location>
</feature>
<feature type="region of interest" description="Disordered" evidence="1">
    <location>
        <begin position="1"/>
        <end position="92"/>
    </location>
</feature>
<feature type="compositionally biased region" description="Basic and acidic residues" evidence="1">
    <location>
        <begin position="1"/>
        <end position="10"/>
    </location>
</feature>
<dbReference type="GeneID" id="30190509"/>
<sequence length="477" mass="51701">MPPPDPDRPLKNPPTSPFHPSRTSTTLSKHRSNPNLRPYPLSSPAAAKDFPREVRLRRRTSYARLDRIHSAPSKEELGTDEDEIMESASEEEDVFVSPSVGYRYGKKSLLRGAMSMSNLRSSRSSVDRSRGTMERALLGSPIRKQATRRGSSAVLLNGHNDLTNNSTPRSSTFTNLFKSSDPFASSASYISGFGSATDSTLTSPPSSSSSSSFSSSSSESAVSDSTVKPRSFFSPSSESSDEDDDDFVPSQTPTDTPQRTITQQPTPSTTTPEDRSPISNQPSSPSWETHLPSPRASEDDRMDAIQSGDEDESQSDETVHHQSSVISTALEETDTNSQRRPASRISRDLFPSLPTMNAAPPPQVPHVLSPPTSSSAVLLSDNRFLDLESSQVASTGDARAQSESVLSAFERELRDTISSAFDMLQVTAVADPSTSPSFVDTLDTQESPVRLLSEPSSSPSLDVNDNSTNHSPRGERR</sequence>
<feature type="compositionally biased region" description="Polar residues" evidence="1">
    <location>
        <begin position="432"/>
        <end position="446"/>
    </location>
</feature>
<reference evidence="2 3" key="1">
    <citation type="submission" date="2016-06" db="EMBL/GenBank/DDBJ databases">
        <title>Evolution of pathogenesis and genome organization in the Tremellales.</title>
        <authorList>
            <person name="Cuomo C."/>
            <person name="Litvintseva A."/>
            <person name="Heitman J."/>
            <person name="Chen Y."/>
            <person name="Sun S."/>
            <person name="Springer D."/>
            <person name="Dromer F."/>
            <person name="Young S."/>
            <person name="Zeng Q."/>
            <person name="Chapman S."/>
            <person name="Gujja S."/>
            <person name="Saif S."/>
            <person name="Birren B."/>
        </authorList>
    </citation>
    <scope>NUCLEOTIDE SEQUENCE [LARGE SCALE GENOMIC DNA]</scope>
    <source>
        <strain evidence="2 3">CBS 7118</strain>
    </source>
</reference>
<gene>
    <name evidence="2" type="ORF">L198_01296</name>
</gene>
<comment type="caution">
    <text evidence="2">The sequence shown here is derived from an EMBL/GenBank/DDBJ whole genome shotgun (WGS) entry which is preliminary data.</text>
</comment>
<dbReference type="RefSeq" id="XP_019034167.1">
    <property type="nucleotide sequence ID" value="XM_019173462.1"/>
</dbReference>
<feature type="compositionally biased region" description="Basic and acidic residues" evidence="1">
    <location>
        <begin position="64"/>
        <end position="77"/>
    </location>
</feature>
<evidence type="ECO:0000313" key="3">
    <source>
        <dbReference type="Proteomes" id="UP000094819"/>
    </source>
</evidence>
<name>A0A1E3K0P9_9TREE</name>
<keyword evidence="3" id="KW-1185">Reference proteome</keyword>
<proteinExistence type="predicted"/>
<dbReference type="AlphaFoldDB" id="A0A1E3K0P9"/>
<feature type="compositionally biased region" description="Low complexity" evidence="1">
    <location>
        <begin position="115"/>
        <end position="124"/>
    </location>
</feature>
<feature type="compositionally biased region" description="Low complexity" evidence="1">
    <location>
        <begin position="447"/>
        <end position="461"/>
    </location>
</feature>
<feature type="compositionally biased region" description="Polar residues" evidence="1">
    <location>
        <begin position="277"/>
        <end position="287"/>
    </location>
</feature>
<dbReference type="OrthoDB" id="10609793at2759"/>
<feature type="region of interest" description="Disordered" evidence="1">
    <location>
        <begin position="194"/>
        <end position="375"/>
    </location>
</feature>
<feature type="compositionally biased region" description="Low complexity" evidence="1">
    <location>
        <begin position="195"/>
        <end position="238"/>
    </location>
</feature>
<feature type="compositionally biased region" description="Low complexity" evidence="1">
    <location>
        <begin position="248"/>
        <end position="271"/>
    </location>
</feature>
<organism evidence="2 3">
    <name type="scientific">Cryptococcus wingfieldii CBS 7118</name>
    <dbReference type="NCBI Taxonomy" id="1295528"/>
    <lineage>
        <taxon>Eukaryota</taxon>
        <taxon>Fungi</taxon>
        <taxon>Dikarya</taxon>
        <taxon>Basidiomycota</taxon>
        <taxon>Agaricomycotina</taxon>
        <taxon>Tremellomycetes</taxon>
        <taxon>Tremellales</taxon>
        <taxon>Cryptococcaceae</taxon>
        <taxon>Cryptococcus</taxon>
    </lineage>
</organism>
<feature type="region of interest" description="Disordered" evidence="1">
    <location>
        <begin position="115"/>
        <end position="177"/>
    </location>
</feature>
<accession>A0A1E3K0P9</accession>
<feature type="compositionally biased region" description="Polar residues" evidence="1">
    <location>
        <begin position="160"/>
        <end position="177"/>
    </location>
</feature>